<accession>A0ABV9A313</accession>
<feature type="region of interest" description="Disordered" evidence="1">
    <location>
        <begin position="1"/>
        <end position="28"/>
    </location>
</feature>
<evidence type="ECO:0000256" key="1">
    <source>
        <dbReference type="SAM" id="MobiDB-lite"/>
    </source>
</evidence>
<dbReference type="Gene3D" id="3.40.50.1000">
    <property type="entry name" value="HAD superfamily/HAD-like"/>
    <property type="match status" value="1"/>
</dbReference>
<feature type="domain" description="N-acetyltransferase" evidence="2">
    <location>
        <begin position="207"/>
        <end position="358"/>
    </location>
</feature>
<dbReference type="InterPro" id="IPR010033">
    <property type="entry name" value="HAD_SF_ppase_IIIC"/>
</dbReference>
<sequence length="371" mass="40428">MTDRQEATAQAAGSAGSAETPEAGKSSPAPVVKCLVWDLDDTVWDGVVLENDDPEPFPAVLKTLRALDERGILHAAASRGEYAITSRHLDERGVEEWFCDVQVGWGAKSAAVRRIAEGLNIGLDTVAFIDNDPVERAEVASVLPMVRCYAAGQAGGLPDLPEFQPEFVTEEAGRRRHLYRTERKRQVAEEEFGDDRQGFLASLDLVMTVREATEEDLVRASELTVRTHQLNTSGLTYDAGELRELRASPDHRVQVAALRDRFGDYGVIGLAVTELTPEESVLRLMLMSCRVASRGVGTVLLGHLVRESIAGGRRPVAHFVPTEANRNMLVTLRFAGYTPVPGEEDPLVLAFDPDRPAPAQAGHVRVVTGTD</sequence>
<organism evidence="3 4">
    <name type="scientific">Streptomyces ovatisporus</name>
    <dbReference type="NCBI Taxonomy" id="1128682"/>
    <lineage>
        <taxon>Bacteria</taxon>
        <taxon>Bacillati</taxon>
        <taxon>Actinomycetota</taxon>
        <taxon>Actinomycetes</taxon>
        <taxon>Kitasatosporales</taxon>
        <taxon>Streptomycetaceae</taxon>
        <taxon>Streptomyces</taxon>
    </lineage>
</organism>
<keyword evidence="4" id="KW-1185">Reference proteome</keyword>
<dbReference type="RefSeq" id="WP_386441615.1">
    <property type="nucleotide sequence ID" value="NZ_JBHSFH010000003.1"/>
</dbReference>
<dbReference type="EMBL" id="JBHSFH010000003">
    <property type="protein sequence ID" value="MFC4493033.1"/>
    <property type="molecule type" value="Genomic_DNA"/>
</dbReference>
<dbReference type="NCBIfam" id="TIGR01681">
    <property type="entry name" value="HAD-SF-IIIC"/>
    <property type="match status" value="1"/>
</dbReference>
<dbReference type="NCBIfam" id="TIGR01686">
    <property type="entry name" value="FkbH"/>
    <property type="match status" value="1"/>
</dbReference>
<name>A0ABV9A313_9ACTN</name>
<evidence type="ECO:0000313" key="3">
    <source>
        <dbReference type="EMBL" id="MFC4493033.1"/>
    </source>
</evidence>
<evidence type="ECO:0000313" key="4">
    <source>
        <dbReference type="Proteomes" id="UP001595997"/>
    </source>
</evidence>
<dbReference type="SUPFAM" id="SSF56784">
    <property type="entry name" value="HAD-like"/>
    <property type="match status" value="1"/>
</dbReference>
<reference evidence="4" key="1">
    <citation type="journal article" date="2019" name="Int. J. Syst. Evol. Microbiol.">
        <title>The Global Catalogue of Microorganisms (GCM) 10K type strain sequencing project: providing services to taxonomists for standard genome sequencing and annotation.</title>
        <authorList>
            <consortium name="The Broad Institute Genomics Platform"/>
            <consortium name="The Broad Institute Genome Sequencing Center for Infectious Disease"/>
            <person name="Wu L."/>
            <person name="Ma J."/>
        </authorList>
    </citation>
    <scope>NUCLEOTIDE SEQUENCE [LARGE SCALE GENOMIC DNA]</scope>
    <source>
        <strain evidence="4">CGMCC 4.7357</strain>
    </source>
</reference>
<dbReference type="InterPro" id="IPR000182">
    <property type="entry name" value="GNAT_dom"/>
</dbReference>
<evidence type="ECO:0000259" key="2">
    <source>
        <dbReference type="PROSITE" id="PS51186"/>
    </source>
</evidence>
<feature type="compositionally biased region" description="Low complexity" evidence="1">
    <location>
        <begin position="7"/>
        <end position="20"/>
    </location>
</feature>
<comment type="caution">
    <text evidence="3">The sequence shown here is derived from an EMBL/GenBank/DDBJ whole genome shotgun (WGS) entry which is preliminary data.</text>
</comment>
<gene>
    <name evidence="3" type="ORF">ACFPA8_02645</name>
</gene>
<proteinExistence type="predicted"/>
<dbReference type="InterPro" id="IPR010037">
    <property type="entry name" value="FkbH_domain"/>
</dbReference>
<dbReference type="Proteomes" id="UP001595997">
    <property type="component" value="Unassembled WGS sequence"/>
</dbReference>
<dbReference type="InterPro" id="IPR023214">
    <property type="entry name" value="HAD_sf"/>
</dbReference>
<protein>
    <submittedName>
        <fullName evidence="3">HAD-IIIC family phosphatase</fullName>
    </submittedName>
</protein>
<dbReference type="InterPro" id="IPR036412">
    <property type="entry name" value="HAD-like_sf"/>
</dbReference>
<dbReference type="PROSITE" id="PS51186">
    <property type="entry name" value="GNAT"/>
    <property type="match status" value="1"/>
</dbReference>